<keyword evidence="5 11" id="KW-0375">Hydrogen ion transport</keyword>
<accession>A0A0W4ZK13</accession>
<dbReference type="FunFam" id="1.20.120.610:FF:000001">
    <property type="entry name" value="V-type proton ATPase proteolipid subunit"/>
    <property type="match status" value="1"/>
</dbReference>
<protein>
    <recommendedName>
        <fullName evidence="11">V-type proton ATPase proteolipid subunit</fullName>
    </recommendedName>
</protein>
<keyword evidence="3 11" id="KW-0813">Transport</keyword>
<dbReference type="OrthoDB" id="1744869at2759"/>
<dbReference type="InterPro" id="IPR002379">
    <property type="entry name" value="ATPase_proteolipid_c-like_dom"/>
</dbReference>
<reference evidence="14" key="1">
    <citation type="journal article" date="2016" name="Nat. Commun.">
        <title>Genome analysis of three Pneumocystis species reveals adaptation mechanisms to life exclusively in mammalian hosts.</title>
        <authorList>
            <person name="Ma L."/>
            <person name="Chen Z."/>
            <person name="Huang D.W."/>
            <person name="Kutty G."/>
            <person name="Ishihara M."/>
            <person name="Wang H."/>
            <person name="Abouelleil A."/>
            <person name="Bishop L."/>
            <person name="Davey E."/>
            <person name="Deng R."/>
            <person name="Deng X."/>
            <person name="Fan L."/>
            <person name="Fantoni G."/>
            <person name="Fitzgerald M."/>
            <person name="Gogineni E."/>
            <person name="Goldberg J.M."/>
            <person name="Handley G."/>
            <person name="Hu X."/>
            <person name="Huber C."/>
            <person name="Jiao X."/>
            <person name="Jones K."/>
            <person name="Levin J.Z."/>
            <person name="Liu Y."/>
            <person name="Macdonald P."/>
            <person name="Melnikov A."/>
            <person name="Raley C."/>
            <person name="Sassi M."/>
            <person name="Sherman B.T."/>
            <person name="Song X."/>
            <person name="Sykes S."/>
            <person name="Tran B."/>
            <person name="Walsh L."/>
            <person name="Xia Y."/>
            <person name="Yang J."/>
            <person name="Young S."/>
            <person name="Zeng Q."/>
            <person name="Zheng X."/>
            <person name="Stephens R."/>
            <person name="Nusbaum C."/>
            <person name="Birren B.W."/>
            <person name="Azadi P."/>
            <person name="Lempicki R.A."/>
            <person name="Cuomo C.A."/>
            <person name="Kovacs J.A."/>
        </authorList>
    </citation>
    <scope>NUCLEOTIDE SEQUENCE [LARGE SCALE GENOMIC DNA]</scope>
    <source>
        <strain evidence="14">RU7</strain>
    </source>
</reference>
<dbReference type="STRING" id="1408657.A0A0W4ZK13"/>
<dbReference type="NCBIfam" id="TIGR01100">
    <property type="entry name" value="V_ATP_synt_C"/>
    <property type="match status" value="1"/>
</dbReference>
<keyword evidence="4 11" id="KW-0812">Transmembrane</keyword>
<gene>
    <name evidence="13" type="ORF">T551_02558</name>
</gene>
<dbReference type="GO" id="GO:0000324">
    <property type="term" value="C:fungal-type vacuole"/>
    <property type="evidence" value="ECO:0007669"/>
    <property type="project" value="EnsemblFungi"/>
</dbReference>
<comment type="subunit">
    <text evidence="10 11">V-ATPase is a heteromultimeric enzyme composed of a peripheral catalytic V1 complex (components A to H) attached to an integral membrane V0 proton pore complex (components: a, c, c', c'', d, e, f and VOA1). The decameric c-ring forms the proton-conducting pore, and is composed of eight proteolipid subunits c, one subunit c' and one subunit c''.</text>
</comment>
<dbReference type="RefSeq" id="XP_018229043.1">
    <property type="nucleotide sequence ID" value="XM_018374821.1"/>
</dbReference>
<sequence length="169" mass="17691">MSISESCPSYSSFFGFAGVTAAMTLSSIGAAYGTAVSGMGIAGIGQFKQELIMKSFIPVVMSGIIGVIILKVYGLVISVLIAGNLSPMKNYSLFDGLIHLAAGLCVGMTGMASGYSIGIIGDSGVRSYMRQPKIFVSMVLVLIFSEVLGLYGLIVALILSKVHLLFIFI</sequence>
<evidence type="ECO:0000256" key="9">
    <source>
        <dbReference type="ARBA" id="ARBA00045519"/>
    </source>
</evidence>
<comment type="similarity">
    <text evidence="2 11">Belongs to the V-ATPase proteolipid subunit family.</text>
</comment>
<dbReference type="Proteomes" id="UP000053447">
    <property type="component" value="Unassembled WGS sequence"/>
</dbReference>
<dbReference type="AlphaFoldDB" id="A0A0W4ZK13"/>
<evidence type="ECO:0000256" key="7">
    <source>
        <dbReference type="ARBA" id="ARBA00023065"/>
    </source>
</evidence>
<comment type="function">
    <text evidence="11">Proton-conducting pore forming of the V0 complex of vacuolar(H+)-ATPase (V-ATPase), a multisubunit enzyme composed of a peripheral complex (V1) that hydrolyzes ATP and a membrane integral complex (V0) that translocates protons. V-ATPase is responsible for acidifying and maintaining the pH of intracellular compartments.</text>
</comment>
<dbReference type="SUPFAM" id="SSF81333">
    <property type="entry name" value="F1F0 ATP synthase subunit C"/>
    <property type="match status" value="1"/>
</dbReference>
<dbReference type="InterPro" id="IPR000245">
    <property type="entry name" value="ATPase_proteolipid_csu"/>
</dbReference>
<evidence type="ECO:0000256" key="5">
    <source>
        <dbReference type="ARBA" id="ARBA00022781"/>
    </source>
</evidence>
<evidence type="ECO:0000259" key="12">
    <source>
        <dbReference type="Pfam" id="PF00137"/>
    </source>
</evidence>
<keyword evidence="11" id="KW-0926">Vacuole</keyword>
<dbReference type="VEuPathDB" id="FungiDB:T551_02558"/>
<dbReference type="GeneID" id="28941076"/>
<dbReference type="PANTHER" id="PTHR10263">
    <property type="entry name" value="V-TYPE PROTON ATPASE PROTEOLIPID SUBUNIT"/>
    <property type="match status" value="1"/>
</dbReference>
<evidence type="ECO:0000313" key="14">
    <source>
        <dbReference type="Proteomes" id="UP000053447"/>
    </source>
</evidence>
<evidence type="ECO:0000256" key="11">
    <source>
        <dbReference type="RuleBase" id="RU363060"/>
    </source>
</evidence>
<feature type="domain" description="V-ATPase proteolipid subunit C-like" evidence="12">
    <location>
        <begin position="100"/>
        <end position="159"/>
    </location>
</feature>
<evidence type="ECO:0000256" key="4">
    <source>
        <dbReference type="ARBA" id="ARBA00022692"/>
    </source>
</evidence>
<organism evidence="13 14">
    <name type="scientific">Pneumocystis jirovecii (strain RU7)</name>
    <name type="common">Human pneumocystis pneumonia agent</name>
    <dbReference type="NCBI Taxonomy" id="1408657"/>
    <lineage>
        <taxon>Eukaryota</taxon>
        <taxon>Fungi</taxon>
        <taxon>Dikarya</taxon>
        <taxon>Ascomycota</taxon>
        <taxon>Taphrinomycotina</taxon>
        <taxon>Pneumocystomycetes</taxon>
        <taxon>Pneumocystaceae</taxon>
        <taxon>Pneumocystis</taxon>
    </lineage>
</organism>
<dbReference type="Gene3D" id="1.20.120.610">
    <property type="entry name" value="lithium bound rotor ring of v- atpase"/>
    <property type="match status" value="1"/>
</dbReference>
<evidence type="ECO:0000313" key="13">
    <source>
        <dbReference type="EMBL" id="KTW28708.1"/>
    </source>
</evidence>
<name>A0A0W4ZK13_PNEJ7</name>
<feature type="transmembrane region" description="Helical" evidence="11">
    <location>
        <begin position="56"/>
        <end position="85"/>
    </location>
</feature>
<evidence type="ECO:0000256" key="1">
    <source>
        <dbReference type="ARBA" id="ARBA00004128"/>
    </source>
</evidence>
<keyword evidence="14" id="KW-1185">Reference proteome</keyword>
<keyword evidence="6 11" id="KW-1133">Transmembrane helix</keyword>
<dbReference type="CDD" id="cd18176">
    <property type="entry name" value="ATP-synt_Vo_c_ATP6C_rpt2"/>
    <property type="match status" value="1"/>
</dbReference>
<feature type="transmembrane region" description="Helical" evidence="11">
    <location>
        <begin position="97"/>
        <end position="122"/>
    </location>
</feature>
<evidence type="ECO:0000256" key="6">
    <source>
        <dbReference type="ARBA" id="ARBA00022989"/>
    </source>
</evidence>
<comment type="subcellular location">
    <subcellularLocation>
        <location evidence="1 11">Vacuole membrane</location>
        <topology evidence="1 11">Multi-pass membrane protein</topology>
    </subcellularLocation>
</comment>
<proteinExistence type="inferred from homology"/>
<evidence type="ECO:0000256" key="10">
    <source>
        <dbReference type="ARBA" id="ARBA00046480"/>
    </source>
</evidence>
<feature type="transmembrane region" description="Helical" evidence="11">
    <location>
        <begin position="134"/>
        <end position="159"/>
    </location>
</feature>
<dbReference type="InterPro" id="IPR011555">
    <property type="entry name" value="ATPase_proteolipid_su_C_euk"/>
</dbReference>
<comment type="caution">
    <text evidence="13">The sequence shown here is derived from an EMBL/GenBank/DDBJ whole genome shotgun (WGS) entry which is preliminary data.</text>
</comment>
<dbReference type="GO" id="GO:0046961">
    <property type="term" value="F:proton-transporting ATPase activity, rotational mechanism"/>
    <property type="evidence" value="ECO:0007669"/>
    <property type="project" value="InterPro"/>
</dbReference>
<keyword evidence="8 11" id="KW-0472">Membrane</keyword>
<evidence type="ECO:0000256" key="3">
    <source>
        <dbReference type="ARBA" id="ARBA00022448"/>
    </source>
</evidence>
<keyword evidence="7 11" id="KW-0406">Ion transport</keyword>
<dbReference type="GO" id="GO:0000220">
    <property type="term" value="C:vacuolar proton-transporting V-type ATPase, V0 domain"/>
    <property type="evidence" value="ECO:0007669"/>
    <property type="project" value="EnsemblFungi"/>
</dbReference>
<feature type="domain" description="V-ATPase proteolipid subunit C-like" evidence="12">
    <location>
        <begin position="18"/>
        <end position="81"/>
    </location>
</feature>
<dbReference type="Pfam" id="PF00137">
    <property type="entry name" value="ATP-synt_C"/>
    <property type="match status" value="2"/>
</dbReference>
<dbReference type="EMBL" id="LFWA01000011">
    <property type="protein sequence ID" value="KTW28708.1"/>
    <property type="molecule type" value="Genomic_DNA"/>
</dbReference>
<evidence type="ECO:0000256" key="2">
    <source>
        <dbReference type="ARBA" id="ARBA00007296"/>
    </source>
</evidence>
<feature type="transmembrane region" description="Helical" evidence="11">
    <location>
        <begin position="12"/>
        <end position="35"/>
    </location>
</feature>
<dbReference type="InterPro" id="IPR035921">
    <property type="entry name" value="F/V-ATP_Csub_sf"/>
</dbReference>
<evidence type="ECO:0000256" key="8">
    <source>
        <dbReference type="ARBA" id="ARBA00023136"/>
    </source>
</evidence>
<dbReference type="PRINTS" id="PR00122">
    <property type="entry name" value="VACATPASE"/>
</dbReference>
<comment type="function">
    <text evidence="9">Proton-conducting pore forming subunit of the V0 complex of vacuolar(H+)-ATPase (V-ATPase), a multisubunit enzyme composed of a peripheral complex (V1) that hydrolyzes ATP and a membrane integral complex (V0) that translocates protons. V-ATPase is responsible for acidifying and maintaining the pH of intracellular compartments.</text>
</comment>